<name>A0A6N8F113_PAEMA</name>
<comment type="caution">
    <text evidence="3">The sequence shown here is derived from an EMBL/GenBank/DDBJ whole genome shotgun (WGS) entry which is preliminary data.</text>
</comment>
<feature type="transmembrane region" description="Helical" evidence="1">
    <location>
        <begin position="209"/>
        <end position="228"/>
    </location>
</feature>
<dbReference type="EMBL" id="WNZZ01000037">
    <property type="protein sequence ID" value="MUG26166.1"/>
    <property type="molecule type" value="Genomic_DNA"/>
</dbReference>
<protein>
    <submittedName>
        <fullName evidence="3">Peptidase M56</fullName>
    </submittedName>
</protein>
<evidence type="ECO:0000259" key="2">
    <source>
        <dbReference type="Pfam" id="PF05569"/>
    </source>
</evidence>
<dbReference type="RefSeq" id="WP_155621351.1">
    <property type="nucleotide sequence ID" value="NZ_WNZZ01000037.1"/>
</dbReference>
<feature type="transmembrane region" description="Helical" evidence="1">
    <location>
        <begin position="6"/>
        <end position="25"/>
    </location>
</feature>
<dbReference type="InterPro" id="IPR052173">
    <property type="entry name" value="Beta-lactam_resp_regulator"/>
</dbReference>
<feature type="transmembrane region" description="Helical" evidence="1">
    <location>
        <begin position="296"/>
        <end position="318"/>
    </location>
</feature>
<accession>A0A6N8F113</accession>
<proteinExistence type="predicted"/>
<reference evidence="3 4" key="1">
    <citation type="submission" date="2019-11" db="EMBL/GenBank/DDBJ databases">
        <title>Draft genome sequences of five Paenibacillus species of dairy origin.</title>
        <authorList>
            <person name="Olajide A.M."/>
            <person name="Chen S."/>
            <person name="Lapointe G."/>
        </authorList>
    </citation>
    <scope>NUCLEOTIDE SEQUENCE [LARGE SCALE GENOMIC DNA]</scope>
    <source>
        <strain evidence="3 4">3CT49</strain>
    </source>
</reference>
<feature type="transmembrane region" description="Helical" evidence="1">
    <location>
        <begin position="101"/>
        <end position="121"/>
    </location>
</feature>
<evidence type="ECO:0000313" key="3">
    <source>
        <dbReference type="EMBL" id="MUG26166.1"/>
    </source>
</evidence>
<evidence type="ECO:0000313" key="4">
    <source>
        <dbReference type="Proteomes" id="UP000442469"/>
    </source>
</evidence>
<organism evidence="3 4">
    <name type="scientific">Paenibacillus macerans</name>
    <name type="common">Bacillus macerans</name>
    <dbReference type="NCBI Taxonomy" id="44252"/>
    <lineage>
        <taxon>Bacteria</taxon>
        <taxon>Bacillati</taxon>
        <taxon>Bacillota</taxon>
        <taxon>Bacilli</taxon>
        <taxon>Bacillales</taxon>
        <taxon>Paenibacillaceae</taxon>
        <taxon>Paenibacillus</taxon>
    </lineage>
</organism>
<keyword evidence="1" id="KW-1133">Transmembrane helix</keyword>
<dbReference type="Pfam" id="PF05569">
    <property type="entry name" value="Peptidase_M56"/>
    <property type="match status" value="1"/>
</dbReference>
<dbReference type="PANTHER" id="PTHR34978">
    <property type="entry name" value="POSSIBLE SENSOR-TRANSDUCER PROTEIN BLAR"/>
    <property type="match status" value="1"/>
</dbReference>
<dbReference type="InterPro" id="IPR008756">
    <property type="entry name" value="Peptidase_M56"/>
</dbReference>
<keyword evidence="1" id="KW-0472">Membrane</keyword>
<dbReference type="CDD" id="cd07341">
    <property type="entry name" value="M56_BlaR1_MecR1_like"/>
    <property type="match status" value="1"/>
</dbReference>
<feature type="domain" description="Peptidase M56" evidence="2">
    <location>
        <begin position="2"/>
        <end position="287"/>
    </location>
</feature>
<gene>
    <name evidence="3" type="ORF">GNQ08_27780</name>
</gene>
<dbReference type="PANTHER" id="PTHR34978:SF3">
    <property type="entry name" value="SLR0241 PROTEIN"/>
    <property type="match status" value="1"/>
</dbReference>
<evidence type="ECO:0000256" key="1">
    <source>
        <dbReference type="SAM" id="Phobius"/>
    </source>
</evidence>
<dbReference type="Proteomes" id="UP000442469">
    <property type="component" value="Unassembled WGS sequence"/>
</dbReference>
<keyword evidence="1" id="KW-0812">Transmembrane</keyword>
<feature type="transmembrane region" description="Helical" evidence="1">
    <location>
        <begin position="32"/>
        <end position="50"/>
    </location>
</feature>
<sequence>MSLLKMSFSAAILILVIVVIRALLLHKLPKKTFLALWGVVLCRLLIPFSIPSRFSIFTIANILKNRFYKADLSLTGMSVSPNHMAITETIPTLPEAGPENISLVLVIWLSGLLACALFFLVTHLRCRREYKTALPIDNMFVKLWQQEHPTRRNVQIRQSDKIAAPLTYGIFRPVILLPKQTDWTDETRLRYILTHELVHIRRFDTFTKLLLVSALCLHWFNPFVWLMYVLANRDIELSCDESVVRTFGVNMKSSYALTLIELEEKKNHLTPLVNNFSKNAIEERIVSIMKMKKTSLVGILLALTLVVGTTTVFVTSAVRAARGSDTDIPNSGKIVQKKSMDKPTDYSIYEAYGMTYDTKTGKYYYAGEEVRFFYDAMAGAGFTNYYTGKVDIEAEHDKNGKIIGLKYSSKEDYDRRTKAKNKKSSTTSIEQTVEGGNTQDLLKEYAQYGLSYNKLNTSWEYDGQQIKTLIDKDYIYNSDVDGVNLHVIRNNDGSFKQFEILTDDKAEQMLNNHTPESDLVVTQQN</sequence>
<dbReference type="AlphaFoldDB" id="A0A6N8F113"/>